<feature type="region of interest" description="Disordered" evidence="1">
    <location>
        <begin position="1"/>
        <end position="27"/>
    </location>
</feature>
<comment type="caution">
    <text evidence="2">The sequence shown here is derived from an EMBL/GenBank/DDBJ whole genome shotgun (WGS) entry which is preliminary data.</text>
</comment>
<evidence type="ECO:0000313" key="3">
    <source>
        <dbReference type="Proteomes" id="UP000020077"/>
    </source>
</evidence>
<name>A0A080LU46_9PROT</name>
<dbReference type="EMBL" id="JDVG02000451">
    <property type="protein sequence ID" value="KFB72031.1"/>
    <property type="molecule type" value="Genomic_DNA"/>
</dbReference>
<organism evidence="2 3">
    <name type="scientific">Candidatus Accumulibacter phosphatis</name>
    <dbReference type="NCBI Taxonomy" id="327160"/>
    <lineage>
        <taxon>Bacteria</taxon>
        <taxon>Pseudomonadati</taxon>
        <taxon>Pseudomonadota</taxon>
        <taxon>Betaproteobacteria</taxon>
        <taxon>Candidatus Accumulibacter</taxon>
    </lineage>
</organism>
<protein>
    <submittedName>
        <fullName evidence="2">Uncharacterized protein</fullName>
    </submittedName>
</protein>
<evidence type="ECO:0000313" key="2">
    <source>
        <dbReference type="EMBL" id="KFB72031.1"/>
    </source>
</evidence>
<evidence type="ECO:0000256" key="1">
    <source>
        <dbReference type="SAM" id="MobiDB-lite"/>
    </source>
</evidence>
<dbReference type="Proteomes" id="UP000020077">
    <property type="component" value="Unassembled WGS sequence"/>
</dbReference>
<sequence length="120" mass="12866">MRILGDGGSRTGVRTPQETKLQEAGSRVTGNDTLGEQIESLTLLVVDLEWRKIALVANAGRESPLPQLVPDAPAGAVLTQVALLDQRPEMLLERVAIAAGQSNRITHRDASMLACELDDP</sequence>
<feature type="compositionally biased region" description="Gly residues" evidence="1">
    <location>
        <begin position="1"/>
        <end position="10"/>
    </location>
</feature>
<gene>
    <name evidence="2" type="ORF">AW09_002791</name>
</gene>
<proteinExistence type="predicted"/>
<dbReference type="AlphaFoldDB" id="A0A080LU46"/>
<accession>A0A080LU46</accession>
<reference evidence="2 3" key="1">
    <citation type="submission" date="2014-02" db="EMBL/GenBank/DDBJ databases">
        <title>Expanding our view of genomic diversity in Candidatus Accumulibacter clades.</title>
        <authorList>
            <person name="Skennerton C.T."/>
            <person name="Barr J.J."/>
            <person name="Slater F.R."/>
            <person name="Bond P.L."/>
            <person name="Tyson G.W."/>
        </authorList>
    </citation>
    <scope>NUCLEOTIDE SEQUENCE [LARGE SCALE GENOMIC DNA]</scope>
    <source>
        <strain evidence="3">BA-91</strain>
    </source>
</reference>